<dbReference type="AlphaFoldDB" id="A0A059CCU6"/>
<dbReference type="InParanoid" id="A0A059CCU6"/>
<dbReference type="EMBL" id="KK198756">
    <property type="protein sequence ID" value="KCW75765.1"/>
    <property type="molecule type" value="Genomic_DNA"/>
</dbReference>
<gene>
    <name evidence="1" type="ORF">EUGRSUZ_D00163</name>
</gene>
<accession>A0A059CCU6</accession>
<evidence type="ECO:0000313" key="1">
    <source>
        <dbReference type="EMBL" id="KCW75765.1"/>
    </source>
</evidence>
<name>A0A059CCU6_EUCGR</name>
<dbReference type="PANTHER" id="PTHR43201:SF32">
    <property type="entry name" value="2-SUCCINYLBENZOATE--COA LIGASE, CHLOROPLASTIC_PEROXISOMAL"/>
    <property type="match status" value="1"/>
</dbReference>
<reference evidence="1" key="1">
    <citation type="submission" date="2013-07" db="EMBL/GenBank/DDBJ databases">
        <title>The genome of Eucalyptus grandis.</title>
        <authorList>
            <person name="Schmutz J."/>
            <person name="Hayes R."/>
            <person name="Myburg A."/>
            <person name="Tuskan G."/>
            <person name="Grattapaglia D."/>
            <person name="Rokhsar D.S."/>
        </authorList>
    </citation>
    <scope>NUCLEOTIDE SEQUENCE</scope>
    <source>
        <tissue evidence="1">Leaf extractions</tissue>
    </source>
</reference>
<dbReference type="Gene3D" id="3.40.50.12780">
    <property type="entry name" value="N-terminal domain of ligase-like"/>
    <property type="match status" value="1"/>
</dbReference>
<protein>
    <submittedName>
        <fullName evidence="1">Uncharacterized protein</fullName>
    </submittedName>
</protein>
<sequence>MTHIFRFPYQPLHFHVGTDLSLVQTPRGICVGKPAPHVELKTDGDDSIGIGKILTRCPHLMIGYWHQVRSSVSNSHSWFDTGDVGFTDEHGQAWLIGLESGRIKTGGENVYLKSIGRGNTVPTSRSSWNRHCRNS</sequence>
<dbReference type="Gramene" id="KCW75765">
    <property type="protein sequence ID" value="KCW75765"/>
    <property type="gene ID" value="EUGRSUZ_D00163"/>
</dbReference>
<dbReference type="SUPFAM" id="SSF56801">
    <property type="entry name" value="Acetyl-CoA synthetase-like"/>
    <property type="match status" value="1"/>
</dbReference>
<organism evidence="1">
    <name type="scientific">Eucalyptus grandis</name>
    <name type="common">Flooded gum</name>
    <dbReference type="NCBI Taxonomy" id="71139"/>
    <lineage>
        <taxon>Eukaryota</taxon>
        <taxon>Viridiplantae</taxon>
        <taxon>Streptophyta</taxon>
        <taxon>Embryophyta</taxon>
        <taxon>Tracheophyta</taxon>
        <taxon>Spermatophyta</taxon>
        <taxon>Magnoliopsida</taxon>
        <taxon>eudicotyledons</taxon>
        <taxon>Gunneridae</taxon>
        <taxon>Pentapetalae</taxon>
        <taxon>rosids</taxon>
        <taxon>malvids</taxon>
        <taxon>Myrtales</taxon>
        <taxon>Myrtaceae</taxon>
        <taxon>Myrtoideae</taxon>
        <taxon>Eucalypteae</taxon>
        <taxon>Eucalyptus</taxon>
    </lineage>
</organism>
<proteinExistence type="predicted"/>
<dbReference type="PANTHER" id="PTHR43201">
    <property type="entry name" value="ACYL-COA SYNTHETASE"/>
    <property type="match status" value="1"/>
</dbReference>
<dbReference type="STRING" id="71139.A0A059CCU6"/>
<dbReference type="InterPro" id="IPR042099">
    <property type="entry name" value="ANL_N_sf"/>
</dbReference>